<feature type="transmembrane region" description="Helical" evidence="8">
    <location>
        <begin position="60"/>
        <end position="83"/>
    </location>
</feature>
<dbReference type="InterPro" id="IPR043760">
    <property type="entry name" value="PycTM_dom"/>
</dbReference>
<comment type="caution">
    <text evidence="10">The sequence shown here is derived from an EMBL/GenBank/DDBJ whole genome shotgun (WGS) entry which is preliminary data.</text>
</comment>
<evidence type="ECO:0000256" key="2">
    <source>
        <dbReference type="ARBA" id="ARBA00022475"/>
    </source>
</evidence>
<evidence type="ECO:0000256" key="1">
    <source>
        <dbReference type="ARBA" id="ARBA00004236"/>
    </source>
</evidence>
<evidence type="ECO:0000256" key="8">
    <source>
        <dbReference type="SAM" id="Phobius"/>
    </source>
</evidence>
<evidence type="ECO:0000259" key="9">
    <source>
        <dbReference type="Pfam" id="PF18967"/>
    </source>
</evidence>
<feature type="domain" description="Pycsar effector protein" evidence="9">
    <location>
        <begin position="15"/>
        <end position="173"/>
    </location>
</feature>
<evidence type="ECO:0000256" key="6">
    <source>
        <dbReference type="ARBA" id="ARBA00023118"/>
    </source>
</evidence>
<feature type="transmembrane region" description="Helical" evidence="8">
    <location>
        <begin position="163"/>
        <end position="184"/>
    </location>
</feature>
<keyword evidence="5 8" id="KW-1133">Transmembrane helix</keyword>
<organism evidence="10 11">
    <name type="scientific">Dongia soli</name>
    <dbReference type="NCBI Taxonomy" id="600628"/>
    <lineage>
        <taxon>Bacteria</taxon>
        <taxon>Pseudomonadati</taxon>
        <taxon>Pseudomonadota</taxon>
        <taxon>Alphaproteobacteria</taxon>
        <taxon>Rhodospirillales</taxon>
        <taxon>Dongiaceae</taxon>
        <taxon>Dongia</taxon>
    </lineage>
</organism>
<keyword evidence="11" id="KW-1185">Reference proteome</keyword>
<evidence type="ECO:0000256" key="7">
    <source>
        <dbReference type="ARBA" id="ARBA00023136"/>
    </source>
</evidence>
<evidence type="ECO:0000256" key="3">
    <source>
        <dbReference type="ARBA" id="ARBA00022692"/>
    </source>
</evidence>
<keyword evidence="7 8" id="KW-0472">Membrane</keyword>
<dbReference type="Pfam" id="PF18967">
    <property type="entry name" value="PycTM"/>
    <property type="match status" value="1"/>
</dbReference>
<dbReference type="EMBL" id="JAXCLW010000002">
    <property type="protein sequence ID" value="MDY0883491.1"/>
    <property type="molecule type" value="Genomic_DNA"/>
</dbReference>
<keyword evidence="2" id="KW-1003">Cell membrane</keyword>
<keyword evidence="3 8" id="KW-0812">Transmembrane</keyword>
<accession>A0ABU5EC92</accession>
<proteinExistence type="predicted"/>
<dbReference type="RefSeq" id="WP_320508525.1">
    <property type="nucleotide sequence ID" value="NZ_JAXCLW010000002.1"/>
</dbReference>
<evidence type="ECO:0000256" key="4">
    <source>
        <dbReference type="ARBA" id="ARBA00022741"/>
    </source>
</evidence>
<feature type="transmembrane region" description="Helical" evidence="8">
    <location>
        <begin position="33"/>
        <end position="54"/>
    </location>
</feature>
<sequence length="187" mass="20747">MGNDDRNAAFERIVTANLARAVDILRFAETKNAALLTFCSAWIIASVNMLKAGSGLSREYVVALTIALMLFAIAAMLSVWSIAPRLMNRAKGKAQEKHRNLLFFGDIAPLEIADFKAHFVARYLPAEGQSISQAYIDDLMTQIAINSKIAERKMRFFHWSSRVAFVAIAVLLAPPVWWALWGLFSAG</sequence>
<keyword evidence="6" id="KW-0051">Antiviral defense</keyword>
<evidence type="ECO:0000256" key="5">
    <source>
        <dbReference type="ARBA" id="ARBA00022989"/>
    </source>
</evidence>
<name>A0ABU5EC92_9PROT</name>
<comment type="subcellular location">
    <subcellularLocation>
        <location evidence="1">Cell membrane</location>
    </subcellularLocation>
</comment>
<evidence type="ECO:0000313" key="10">
    <source>
        <dbReference type="EMBL" id="MDY0883491.1"/>
    </source>
</evidence>
<protein>
    <submittedName>
        <fullName evidence="10">DUF5706 domain-containing protein</fullName>
    </submittedName>
</protein>
<reference evidence="10 11" key="1">
    <citation type="journal article" date="2016" name="Antonie Van Leeuwenhoek">
        <title>Dongia soli sp. nov., isolated from soil from Dokdo, Korea.</title>
        <authorList>
            <person name="Kim D.U."/>
            <person name="Lee H."/>
            <person name="Kim H."/>
            <person name="Kim S.G."/>
            <person name="Ka J.O."/>
        </authorList>
    </citation>
    <scope>NUCLEOTIDE SEQUENCE [LARGE SCALE GENOMIC DNA]</scope>
    <source>
        <strain evidence="10 11">D78</strain>
    </source>
</reference>
<dbReference type="Proteomes" id="UP001279642">
    <property type="component" value="Unassembled WGS sequence"/>
</dbReference>
<gene>
    <name evidence="10" type="ORF">SMD27_11600</name>
</gene>
<evidence type="ECO:0000313" key="11">
    <source>
        <dbReference type="Proteomes" id="UP001279642"/>
    </source>
</evidence>
<keyword evidence="4" id="KW-0547">Nucleotide-binding</keyword>